<gene>
    <name evidence="3" type="ORF">COU16_00175</name>
</gene>
<protein>
    <submittedName>
        <fullName evidence="3">Methyltransferase</fullName>
    </submittedName>
</protein>
<dbReference type="GO" id="GO:0008168">
    <property type="term" value="F:methyltransferase activity"/>
    <property type="evidence" value="ECO:0007669"/>
    <property type="project" value="UniProtKB-KW"/>
</dbReference>
<dbReference type="Gene3D" id="3.40.50.720">
    <property type="entry name" value="NAD(P)-binding Rossmann-like Domain"/>
    <property type="match status" value="1"/>
</dbReference>
<feature type="domain" description="Methyltransferase putative zinc binding" evidence="1">
    <location>
        <begin position="15"/>
        <end position="76"/>
    </location>
</feature>
<dbReference type="PANTHER" id="PTHR43861">
    <property type="entry name" value="TRANS-ACONITATE 2-METHYLTRANSFERASE-RELATED"/>
    <property type="match status" value="1"/>
</dbReference>
<dbReference type="GO" id="GO:0032259">
    <property type="term" value="P:methylation"/>
    <property type="evidence" value="ECO:0007669"/>
    <property type="project" value="UniProtKB-KW"/>
</dbReference>
<dbReference type="Gene3D" id="6.10.250.3100">
    <property type="match status" value="1"/>
</dbReference>
<organism evidence="3 4">
    <name type="scientific">Candidatus Kaiserbacteria bacterium CG10_big_fil_rev_8_21_14_0_10_47_16</name>
    <dbReference type="NCBI Taxonomy" id="1974608"/>
    <lineage>
        <taxon>Bacteria</taxon>
        <taxon>Candidatus Kaiseribacteriota</taxon>
    </lineage>
</organism>
<evidence type="ECO:0000313" key="4">
    <source>
        <dbReference type="Proteomes" id="UP000229344"/>
    </source>
</evidence>
<dbReference type="AlphaFoldDB" id="A0A2H0UEU0"/>
<dbReference type="Gene3D" id="3.40.50.150">
    <property type="entry name" value="Vaccinia Virus protein VP39"/>
    <property type="match status" value="1"/>
</dbReference>
<dbReference type="Gene3D" id="6.20.50.110">
    <property type="entry name" value="Methyltransferase, zinc-binding domain"/>
    <property type="match status" value="1"/>
</dbReference>
<evidence type="ECO:0000259" key="2">
    <source>
        <dbReference type="Pfam" id="PF08484"/>
    </source>
</evidence>
<accession>A0A2H0UEU0</accession>
<keyword evidence="3" id="KW-0808">Transferase</keyword>
<dbReference type="Pfam" id="PF08484">
    <property type="entry name" value="Methyltransf_14"/>
    <property type="match status" value="1"/>
</dbReference>
<feature type="domain" description="C-methyltransferase" evidence="2">
    <location>
        <begin position="257"/>
        <end position="413"/>
    </location>
</feature>
<dbReference type="Pfam" id="PF13489">
    <property type="entry name" value="Methyltransf_23"/>
    <property type="match status" value="1"/>
</dbReference>
<proteinExistence type="predicted"/>
<dbReference type="InterPro" id="IPR013630">
    <property type="entry name" value="Methyltransf_Zn-bd_dom_put"/>
</dbReference>
<dbReference type="Proteomes" id="UP000229344">
    <property type="component" value="Unassembled WGS sequence"/>
</dbReference>
<name>A0A2H0UEU0_9BACT</name>
<evidence type="ECO:0000259" key="1">
    <source>
        <dbReference type="Pfam" id="PF08421"/>
    </source>
</evidence>
<evidence type="ECO:0000313" key="3">
    <source>
        <dbReference type="EMBL" id="PIR84922.1"/>
    </source>
</evidence>
<dbReference type="InterPro" id="IPR013691">
    <property type="entry name" value="MeTrfase_14"/>
</dbReference>
<dbReference type="Pfam" id="PF08421">
    <property type="entry name" value="Methyltransf_13"/>
    <property type="match status" value="1"/>
</dbReference>
<dbReference type="EMBL" id="PFBI01000001">
    <property type="protein sequence ID" value="PIR84922.1"/>
    <property type="molecule type" value="Genomic_DNA"/>
</dbReference>
<comment type="caution">
    <text evidence="3">The sequence shown here is derived from an EMBL/GenBank/DDBJ whole genome shotgun (WGS) entry which is preliminary data.</text>
</comment>
<dbReference type="InterPro" id="IPR038576">
    <property type="entry name" value="Methyltransf_Zn-bd_dom_put_sf"/>
</dbReference>
<dbReference type="SUPFAM" id="SSF53335">
    <property type="entry name" value="S-adenosyl-L-methionine-dependent methyltransferases"/>
    <property type="match status" value="1"/>
</dbReference>
<keyword evidence="3" id="KW-0489">Methyltransferase</keyword>
<reference evidence="4" key="1">
    <citation type="submission" date="2017-09" db="EMBL/GenBank/DDBJ databases">
        <title>Depth-based differentiation of microbial function through sediment-hosted aquifers and enrichment of novel symbionts in the deep terrestrial subsurface.</title>
        <authorList>
            <person name="Probst A.J."/>
            <person name="Ladd B."/>
            <person name="Jarett J.K."/>
            <person name="Geller-Mcgrath D.E."/>
            <person name="Sieber C.M.K."/>
            <person name="Emerson J.B."/>
            <person name="Anantharaman K."/>
            <person name="Thomas B.C."/>
            <person name="Malmstrom R."/>
            <person name="Stieglmeier M."/>
            <person name="Klingl A."/>
            <person name="Woyke T."/>
            <person name="Ryan C.M."/>
            <person name="Banfield J.F."/>
        </authorList>
    </citation>
    <scope>NUCLEOTIDE SEQUENCE [LARGE SCALE GENOMIC DNA]</scope>
</reference>
<sequence length="419" mass="47604">MKLERKVFGKHVVHCHMCKTPSLREVIHLGMQPHSDDFLSDLRREEVEFFFPLRLCTCTECGLLQIDYLVNPKILYQQNYIYESSITERGVNHYYQMAKEIAERFSFDPGKLSVDIGSNVGVLLTGFKKQGFTVLGVDPAETVAEKARLNGVPTLTEFFKRTIAKQIAADHGLAHVITGTNVFAHLHDIDSAVEGMKELLAQEGVIVIEAPYALDLIKNIEYDTVYHQHIGYLSVRPMQRYFEKFGLELFDVSHHSIHGGTLRYYVGHVGSHVVESTVKDAITKEIDFGLYKQDRLKEFSQAVMQQKRDLITLLNELKADNKRIVAVSAPAKGNTLLNYCGMGVHYLEYATEKSSLKQGLFTPGMHIPIYDDSRVLDDMPDYVLILAWNFAEEIMSNLDEYRARGGKFIIPIPTPRVIE</sequence>
<dbReference type="PANTHER" id="PTHR43861:SF5">
    <property type="entry name" value="BLL5978 PROTEIN"/>
    <property type="match status" value="1"/>
</dbReference>
<dbReference type="InterPro" id="IPR029063">
    <property type="entry name" value="SAM-dependent_MTases_sf"/>
</dbReference>